<reference evidence="1" key="1">
    <citation type="submission" date="2024-07" db="EMBL/GenBank/DDBJ databases">
        <authorList>
            <person name="Bringhurst R.M."/>
            <person name="Homer T.E."/>
        </authorList>
    </citation>
    <scope>NUCLEOTIDE SEQUENCE</scope>
</reference>
<sequence length="141" mass="15752">MKTEIAIASVPQYPVYAVGTEVWFHPAIRRLNLGNLYDHAIRAKVVATNVKAETITYDLALDVANIDQERDYYMGIPVAQVDAFFVCTKDDLLAQNNLLGTEVATASSVPEPSPAMIRKFAQRYQEIQADIPVLRKELGRN</sequence>
<organism evidence="1">
    <name type="scientific">Pseudomonas phage HRDY3</name>
    <dbReference type="NCBI Taxonomy" id="3236930"/>
    <lineage>
        <taxon>Viruses</taxon>
    </lineage>
</organism>
<evidence type="ECO:0000313" key="1">
    <source>
        <dbReference type="EMBL" id="XDJ15078.1"/>
    </source>
</evidence>
<protein>
    <submittedName>
        <fullName evidence="1">Uncharacterized protein</fullName>
    </submittedName>
</protein>
<proteinExistence type="predicted"/>
<name>A0AB39CDY7_9VIRU</name>
<dbReference type="EMBL" id="PQ015379">
    <property type="protein sequence ID" value="XDJ15078.1"/>
    <property type="molecule type" value="Genomic_DNA"/>
</dbReference>
<accession>A0AB39CDY7</accession>